<dbReference type="GO" id="GO:0016020">
    <property type="term" value="C:membrane"/>
    <property type="evidence" value="ECO:0007669"/>
    <property type="project" value="UniProtKB-SubCell"/>
</dbReference>
<evidence type="ECO:0000256" key="5">
    <source>
        <dbReference type="SAM" id="Phobius"/>
    </source>
</evidence>
<dbReference type="Gene3D" id="1.10.3730.20">
    <property type="match status" value="1"/>
</dbReference>
<feature type="transmembrane region" description="Helical" evidence="5">
    <location>
        <begin position="136"/>
        <end position="157"/>
    </location>
</feature>
<comment type="subcellular location">
    <subcellularLocation>
        <location evidence="1">Membrane</location>
        <topology evidence="1">Multi-pass membrane protein</topology>
    </subcellularLocation>
</comment>
<feature type="domain" description="EamA" evidence="6">
    <location>
        <begin position="176"/>
        <end position="313"/>
    </location>
</feature>
<evidence type="ECO:0000256" key="1">
    <source>
        <dbReference type="ARBA" id="ARBA00004141"/>
    </source>
</evidence>
<feature type="transmembrane region" description="Helical" evidence="5">
    <location>
        <begin position="43"/>
        <end position="66"/>
    </location>
</feature>
<protein>
    <submittedName>
        <fullName evidence="7">EamA-like transporter family protein</fullName>
    </submittedName>
</protein>
<gene>
    <name evidence="7" type="ORF">Pla52n_61740</name>
</gene>
<evidence type="ECO:0000256" key="2">
    <source>
        <dbReference type="ARBA" id="ARBA00022692"/>
    </source>
</evidence>
<feature type="transmembrane region" description="Helical" evidence="5">
    <location>
        <begin position="12"/>
        <end position="31"/>
    </location>
</feature>
<feature type="domain" description="EamA" evidence="6">
    <location>
        <begin position="18"/>
        <end position="152"/>
    </location>
</feature>
<evidence type="ECO:0000256" key="3">
    <source>
        <dbReference type="ARBA" id="ARBA00022989"/>
    </source>
</evidence>
<dbReference type="InterPro" id="IPR000620">
    <property type="entry name" value="EamA_dom"/>
</dbReference>
<dbReference type="Pfam" id="PF00892">
    <property type="entry name" value="EamA"/>
    <property type="match status" value="2"/>
</dbReference>
<feature type="transmembrane region" description="Helical" evidence="5">
    <location>
        <begin position="106"/>
        <end position="129"/>
    </location>
</feature>
<dbReference type="RefSeq" id="WP_146523095.1">
    <property type="nucleotide sequence ID" value="NZ_CP151726.1"/>
</dbReference>
<feature type="transmembrane region" description="Helical" evidence="5">
    <location>
        <begin position="242"/>
        <end position="263"/>
    </location>
</feature>
<keyword evidence="4 5" id="KW-0472">Membrane</keyword>
<dbReference type="InterPro" id="IPR037185">
    <property type="entry name" value="EmrE-like"/>
</dbReference>
<evidence type="ECO:0000313" key="7">
    <source>
        <dbReference type="EMBL" id="TWT92809.1"/>
    </source>
</evidence>
<keyword evidence="3 5" id="KW-1133">Transmembrane helix</keyword>
<dbReference type="SUPFAM" id="SSF103481">
    <property type="entry name" value="Multidrug resistance efflux transporter EmrE"/>
    <property type="match status" value="2"/>
</dbReference>
<evidence type="ECO:0000259" key="6">
    <source>
        <dbReference type="Pfam" id="PF00892"/>
    </source>
</evidence>
<proteinExistence type="predicted"/>
<dbReference type="Proteomes" id="UP000320176">
    <property type="component" value="Unassembled WGS sequence"/>
</dbReference>
<feature type="transmembrane region" description="Helical" evidence="5">
    <location>
        <begin position="204"/>
        <end position="227"/>
    </location>
</feature>
<feature type="transmembrane region" description="Helical" evidence="5">
    <location>
        <begin position="169"/>
        <end position="192"/>
    </location>
</feature>
<dbReference type="AlphaFoldDB" id="A0A5C5ZZS1"/>
<reference evidence="7 8" key="1">
    <citation type="submission" date="2019-02" db="EMBL/GenBank/DDBJ databases">
        <title>Deep-cultivation of Planctomycetes and their phenomic and genomic characterization uncovers novel biology.</title>
        <authorList>
            <person name="Wiegand S."/>
            <person name="Jogler M."/>
            <person name="Boedeker C."/>
            <person name="Pinto D."/>
            <person name="Vollmers J."/>
            <person name="Rivas-Marin E."/>
            <person name="Kohn T."/>
            <person name="Peeters S.H."/>
            <person name="Heuer A."/>
            <person name="Rast P."/>
            <person name="Oberbeckmann S."/>
            <person name="Bunk B."/>
            <person name="Jeske O."/>
            <person name="Meyerdierks A."/>
            <person name="Storesund J.E."/>
            <person name="Kallscheuer N."/>
            <person name="Luecker S."/>
            <person name="Lage O.M."/>
            <person name="Pohl T."/>
            <person name="Merkel B.J."/>
            <person name="Hornburger P."/>
            <person name="Mueller R.-W."/>
            <person name="Bruemmer F."/>
            <person name="Labrenz M."/>
            <person name="Spormann A.M."/>
            <person name="Op Den Camp H."/>
            <person name="Overmann J."/>
            <person name="Amann R."/>
            <person name="Jetten M.S.M."/>
            <person name="Mascher T."/>
            <person name="Medema M.H."/>
            <person name="Devos D.P."/>
            <person name="Kaster A.-K."/>
            <person name="Ovreas L."/>
            <person name="Rohde M."/>
            <person name="Galperin M.Y."/>
            <person name="Jogler C."/>
        </authorList>
    </citation>
    <scope>NUCLEOTIDE SEQUENCE [LARGE SCALE GENOMIC DNA]</scope>
    <source>
        <strain evidence="7 8">Pla52n</strain>
    </source>
</reference>
<keyword evidence="2 5" id="KW-0812">Transmembrane</keyword>
<feature type="transmembrane region" description="Helical" evidence="5">
    <location>
        <begin position="270"/>
        <end position="290"/>
    </location>
</feature>
<keyword evidence="8" id="KW-1185">Reference proteome</keyword>
<evidence type="ECO:0000256" key="4">
    <source>
        <dbReference type="ARBA" id="ARBA00023136"/>
    </source>
</evidence>
<dbReference type="PANTHER" id="PTHR22911">
    <property type="entry name" value="ACYL-MALONYL CONDENSING ENZYME-RELATED"/>
    <property type="match status" value="1"/>
</dbReference>
<accession>A0A5C5ZZS1</accession>
<dbReference type="OrthoDB" id="276016at2"/>
<evidence type="ECO:0000313" key="8">
    <source>
        <dbReference type="Proteomes" id="UP000320176"/>
    </source>
</evidence>
<feature type="transmembrane region" description="Helical" evidence="5">
    <location>
        <begin position="296"/>
        <end position="315"/>
    </location>
</feature>
<dbReference type="EMBL" id="SJPN01000010">
    <property type="protein sequence ID" value="TWT92809.1"/>
    <property type="molecule type" value="Genomic_DNA"/>
</dbReference>
<dbReference type="PANTHER" id="PTHR22911:SF6">
    <property type="entry name" value="SOLUTE CARRIER FAMILY 35 MEMBER G1"/>
    <property type="match status" value="1"/>
</dbReference>
<sequence>MSHAPAQLRPPVGLVVGGICGMISAFLYTGANIALRQSVALDPFLVAAVKALPTVVVLLPMLIWMRQAGRPIATSTQWVGRFILVALIGQFVGNGAFQVALQQIGLAASVPITLGVLIIGGAILGRLILGEPVSKVKILAMVTLIAAVIILSLPHSGESNLDSVSKTDVLWGAGFLWGALCAAASGAAYSLFGVTMRQAMTGGLSAPVAMFISGCVGSVSLWSFYLVRSGWQQLWVVTADQWWVMLIAGILNFSAFVALAIALKALPVVAVNLINASQVAMAALAGVLMFHEPLTGTLMSGIALTFTGLLILTAGRRKG</sequence>
<organism evidence="7 8">
    <name type="scientific">Stieleria varia</name>
    <dbReference type="NCBI Taxonomy" id="2528005"/>
    <lineage>
        <taxon>Bacteria</taxon>
        <taxon>Pseudomonadati</taxon>
        <taxon>Planctomycetota</taxon>
        <taxon>Planctomycetia</taxon>
        <taxon>Pirellulales</taxon>
        <taxon>Pirellulaceae</taxon>
        <taxon>Stieleria</taxon>
    </lineage>
</organism>
<feature type="transmembrane region" description="Helical" evidence="5">
    <location>
        <begin position="78"/>
        <end position="100"/>
    </location>
</feature>
<comment type="caution">
    <text evidence="7">The sequence shown here is derived from an EMBL/GenBank/DDBJ whole genome shotgun (WGS) entry which is preliminary data.</text>
</comment>
<name>A0A5C5ZZS1_9BACT</name>